<dbReference type="InterPro" id="IPR029057">
    <property type="entry name" value="PRTase-like"/>
</dbReference>
<evidence type="ECO:0000259" key="4">
    <source>
        <dbReference type="Pfam" id="PF01381"/>
    </source>
</evidence>
<dbReference type="PANTHER" id="PTHR43864">
    <property type="entry name" value="HYPOXANTHINE/GUANINE PHOSPHORIBOSYLTRANSFERASE"/>
    <property type="match status" value="1"/>
</dbReference>
<dbReference type="InterPro" id="IPR001387">
    <property type="entry name" value="Cro/C1-type_HTH"/>
</dbReference>
<dbReference type="KEGG" id="tne:Tneu_1267"/>
<dbReference type="Gene3D" id="3.40.50.2020">
    <property type="match status" value="1"/>
</dbReference>
<reference evidence="5" key="1">
    <citation type="submission" date="2008-03" db="EMBL/GenBank/DDBJ databases">
        <title>Complete sequence of Thermoproteus neutrophilus V24Sta.</title>
        <authorList>
            <consortium name="US DOE Joint Genome Institute"/>
            <person name="Copeland A."/>
            <person name="Lucas S."/>
            <person name="Lapidus A."/>
            <person name="Glavina del Rio T."/>
            <person name="Dalin E."/>
            <person name="Tice H."/>
            <person name="Bruce D."/>
            <person name="Goodwin L."/>
            <person name="Pitluck S."/>
            <person name="Sims D."/>
            <person name="Brettin T."/>
            <person name="Detter J.C."/>
            <person name="Han C."/>
            <person name="Kuske C.R."/>
            <person name="Schmutz J."/>
            <person name="Larimer F."/>
            <person name="Land M."/>
            <person name="Hauser L."/>
            <person name="Kyrpides N."/>
            <person name="Mikhailova N."/>
            <person name="Biddle J.F."/>
            <person name="Zhang Z."/>
            <person name="Fitz-Gibbon S.T."/>
            <person name="Lowe T.M."/>
            <person name="Saltikov C."/>
            <person name="House C.H."/>
            <person name="Richardson P."/>
        </authorList>
    </citation>
    <scope>NUCLEOTIDE SEQUENCE [LARGE SCALE GENOMIC DNA]</scope>
    <source>
        <strain evidence="5">V24Sta</strain>
    </source>
</reference>
<dbReference type="InterPro" id="IPR050118">
    <property type="entry name" value="Pur/Pyrimidine_PRTase"/>
</dbReference>
<proteinExistence type="predicted"/>
<evidence type="ECO:0000313" key="5">
    <source>
        <dbReference type="EMBL" id="ACB40194.1"/>
    </source>
</evidence>
<evidence type="ECO:0000259" key="3">
    <source>
        <dbReference type="Pfam" id="PF00156"/>
    </source>
</evidence>
<keyword evidence="6" id="KW-1185">Reference proteome</keyword>
<keyword evidence="1" id="KW-0808">Transferase</keyword>
<feature type="domain" description="Phosphoribosyltransferase" evidence="3">
    <location>
        <begin position="113"/>
        <end position="213"/>
    </location>
</feature>
<dbReference type="Pfam" id="PF00156">
    <property type="entry name" value="Pribosyltran"/>
    <property type="match status" value="1"/>
</dbReference>
<accession>B1Y8W5</accession>
<sequence>MRRVEGLRIQLDAVSYLRSVKKLLGVTYRDLSPLLDLPESVLSRYVTGDMLPSVETAQEILAKLSSAYPIEAVVKAKIRLYDSYVDMSFVNLPEFWRLYEIYLSRRFPGLEVEVVLTAAADGIPLAVAAASRLEAALVVAKQYREPGVENYEFTYLREGRPVTLYIPSAYVKRGDRVFIVDDIARTGKTLKALAGLCDKAGARVVGASVLVARQGFNIDVGFPVDVVYTY</sequence>
<dbReference type="NCBIfam" id="NF006328">
    <property type="entry name" value="PRK08558.1"/>
    <property type="match status" value="1"/>
</dbReference>
<evidence type="ECO:0000256" key="1">
    <source>
        <dbReference type="ARBA" id="ARBA00022679"/>
    </source>
</evidence>
<organism evidence="5 6">
    <name type="scientific">Pyrobaculum neutrophilum (strain DSM 2338 / JCM 9278 / NBRC 100436 / V24Sta)</name>
    <name type="common">Thermoproteus neutrophilus</name>
    <dbReference type="NCBI Taxonomy" id="444157"/>
    <lineage>
        <taxon>Archaea</taxon>
        <taxon>Thermoproteota</taxon>
        <taxon>Thermoprotei</taxon>
        <taxon>Thermoproteales</taxon>
        <taxon>Thermoproteaceae</taxon>
        <taxon>Pyrobaculum</taxon>
    </lineage>
</organism>
<gene>
    <name evidence="5" type="ordered locus">Tneu_1267</name>
</gene>
<dbReference type="GO" id="GO:0003677">
    <property type="term" value="F:DNA binding"/>
    <property type="evidence" value="ECO:0007669"/>
    <property type="project" value="InterPro"/>
</dbReference>
<dbReference type="Proteomes" id="UP000001694">
    <property type="component" value="Chromosome"/>
</dbReference>
<dbReference type="GeneID" id="6165815"/>
<keyword evidence="5" id="KW-0328">Glycosyltransferase</keyword>
<dbReference type="SUPFAM" id="SSF53271">
    <property type="entry name" value="PRTase-like"/>
    <property type="match status" value="1"/>
</dbReference>
<dbReference type="GO" id="GO:0016757">
    <property type="term" value="F:glycosyltransferase activity"/>
    <property type="evidence" value="ECO:0007669"/>
    <property type="project" value="UniProtKB-KW"/>
</dbReference>
<dbReference type="AlphaFoldDB" id="B1Y8W5"/>
<evidence type="ECO:0000313" key="6">
    <source>
        <dbReference type="Proteomes" id="UP000001694"/>
    </source>
</evidence>
<evidence type="ECO:0000256" key="2">
    <source>
        <dbReference type="ARBA" id="ARBA00022726"/>
    </source>
</evidence>
<dbReference type="CDD" id="cd06223">
    <property type="entry name" value="PRTases_typeI"/>
    <property type="match status" value="1"/>
</dbReference>
<dbReference type="Pfam" id="PF01381">
    <property type="entry name" value="HTH_3"/>
    <property type="match status" value="1"/>
</dbReference>
<dbReference type="EMBL" id="CP001014">
    <property type="protein sequence ID" value="ACB40194.1"/>
    <property type="molecule type" value="Genomic_DNA"/>
</dbReference>
<dbReference type="InterPro" id="IPR000836">
    <property type="entry name" value="PRTase_dom"/>
</dbReference>
<keyword evidence="2" id="KW-0660">Purine salvage</keyword>
<dbReference type="RefSeq" id="WP_012350613.1">
    <property type="nucleotide sequence ID" value="NC_010525.1"/>
</dbReference>
<dbReference type="OrthoDB" id="31493at2157"/>
<protein>
    <submittedName>
        <fullName evidence="5">Phosphoribosyltransferase</fullName>
    </submittedName>
</protein>
<dbReference type="InterPro" id="IPR010982">
    <property type="entry name" value="Lambda_DNA-bd_dom_sf"/>
</dbReference>
<dbReference type="HOGENOM" id="CLU_086256_1_0_2"/>
<dbReference type="CDD" id="cd00093">
    <property type="entry name" value="HTH_XRE"/>
    <property type="match status" value="1"/>
</dbReference>
<name>B1Y8W5_PYRNV</name>
<dbReference type="STRING" id="444157.Tneu_1267"/>
<feature type="domain" description="HTH cro/C1-type" evidence="4">
    <location>
        <begin position="17"/>
        <end position="64"/>
    </location>
</feature>
<dbReference type="PANTHER" id="PTHR43864:SF1">
    <property type="entry name" value="XANTHINE PHOSPHORIBOSYLTRANSFERASE"/>
    <property type="match status" value="1"/>
</dbReference>
<dbReference type="GO" id="GO:0006166">
    <property type="term" value="P:purine ribonucleoside salvage"/>
    <property type="evidence" value="ECO:0007669"/>
    <property type="project" value="UniProtKB-KW"/>
</dbReference>
<dbReference type="eggNOG" id="arCOG00031">
    <property type="taxonomic scope" value="Archaea"/>
</dbReference>
<dbReference type="SUPFAM" id="SSF47413">
    <property type="entry name" value="lambda repressor-like DNA-binding domains"/>
    <property type="match status" value="1"/>
</dbReference>